<dbReference type="PANTHER" id="PTHR33446">
    <property type="entry name" value="PROTEIN TONB-RELATED"/>
    <property type="match status" value="1"/>
</dbReference>
<dbReference type="InterPro" id="IPR006260">
    <property type="entry name" value="TonB/TolA_C"/>
</dbReference>
<feature type="region of interest" description="Disordered" evidence="10">
    <location>
        <begin position="52"/>
        <end position="89"/>
    </location>
</feature>
<keyword evidence="6" id="KW-0812">Transmembrane</keyword>
<keyword evidence="9" id="KW-0472">Membrane</keyword>
<evidence type="ECO:0000256" key="9">
    <source>
        <dbReference type="ARBA" id="ARBA00023136"/>
    </source>
</evidence>
<evidence type="ECO:0000259" key="12">
    <source>
        <dbReference type="PROSITE" id="PS52015"/>
    </source>
</evidence>
<proteinExistence type="inferred from homology"/>
<keyword evidence="4" id="KW-1003">Cell membrane</keyword>
<evidence type="ECO:0000256" key="2">
    <source>
        <dbReference type="ARBA" id="ARBA00006555"/>
    </source>
</evidence>
<feature type="signal peptide" evidence="11">
    <location>
        <begin position="1"/>
        <end position="21"/>
    </location>
</feature>
<dbReference type="InterPro" id="IPR037682">
    <property type="entry name" value="TonB_C"/>
</dbReference>
<evidence type="ECO:0000256" key="1">
    <source>
        <dbReference type="ARBA" id="ARBA00004383"/>
    </source>
</evidence>
<evidence type="ECO:0000256" key="6">
    <source>
        <dbReference type="ARBA" id="ARBA00022692"/>
    </source>
</evidence>
<dbReference type="PROSITE" id="PS52015">
    <property type="entry name" value="TONB_CTD"/>
    <property type="match status" value="1"/>
</dbReference>
<keyword evidence="3" id="KW-0813">Transport</keyword>
<reference evidence="13 14" key="1">
    <citation type="submission" date="2023-07" db="EMBL/GenBank/DDBJ databases">
        <title>Sorghum-associated microbial communities from plants grown in Nebraska, USA.</title>
        <authorList>
            <person name="Schachtman D."/>
        </authorList>
    </citation>
    <scope>NUCLEOTIDE SEQUENCE [LARGE SCALE GENOMIC DNA]</scope>
    <source>
        <strain evidence="13 14">4138</strain>
    </source>
</reference>
<evidence type="ECO:0000256" key="5">
    <source>
        <dbReference type="ARBA" id="ARBA00022519"/>
    </source>
</evidence>
<evidence type="ECO:0000256" key="11">
    <source>
        <dbReference type="SAM" id="SignalP"/>
    </source>
</evidence>
<feature type="domain" description="TonB C-terminal" evidence="12">
    <location>
        <begin position="131"/>
        <end position="224"/>
    </location>
</feature>
<evidence type="ECO:0000256" key="10">
    <source>
        <dbReference type="SAM" id="MobiDB-lite"/>
    </source>
</evidence>
<evidence type="ECO:0000256" key="8">
    <source>
        <dbReference type="ARBA" id="ARBA00022989"/>
    </source>
</evidence>
<dbReference type="Pfam" id="PF03544">
    <property type="entry name" value="TonB_C"/>
    <property type="match status" value="1"/>
</dbReference>
<organism evidence="13 14">
    <name type="scientific">Rheinheimera soli</name>
    <dbReference type="NCBI Taxonomy" id="443616"/>
    <lineage>
        <taxon>Bacteria</taxon>
        <taxon>Pseudomonadati</taxon>
        <taxon>Pseudomonadota</taxon>
        <taxon>Gammaproteobacteria</taxon>
        <taxon>Chromatiales</taxon>
        <taxon>Chromatiaceae</taxon>
        <taxon>Rheinheimera</taxon>
    </lineage>
</organism>
<evidence type="ECO:0000256" key="7">
    <source>
        <dbReference type="ARBA" id="ARBA00022927"/>
    </source>
</evidence>
<gene>
    <name evidence="13" type="ORF">J2W69_003550</name>
</gene>
<dbReference type="SUPFAM" id="SSF74653">
    <property type="entry name" value="TolA/TonB C-terminal domain"/>
    <property type="match status" value="1"/>
</dbReference>
<evidence type="ECO:0000256" key="3">
    <source>
        <dbReference type="ARBA" id="ARBA00022448"/>
    </source>
</evidence>
<name>A0ABU1W455_9GAMM</name>
<evidence type="ECO:0000256" key="4">
    <source>
        <dbReference type="ARBA" id="ARBA00022475"/>
    </source>
</evidence>
<dbReference type="Gene3D" id="3.30.1150.10">
    <property type="match status" value="1"/>
</dbReference>
<keyword evidence="11" id="KW-0732">Signal</keyword>
<comment type="subcellular location">
    <subcellularLocation>
        <location evidence="1">Cell inner membrane</location>
        <topology evidence="1">Single-pass membrane protein</topology>
        <orientation evidence="1">Periplasmic side</orientation>
    </subcellularLocation>
</comment>
<accession>A0ABU1W455</accession>
<keyword evidence="8" id="KW-1133">Transmembrane helix</keyword>
<comment type="caution">
    <text evidence="13">The sequence shown here is derived from an EMBL/GenBank/DDBJ whole genome shotgun (WGS) entry which is preliminary data.</text>
</comment>
<comment type="similarity">
    <text evidence="2">Belongs to the TonB family.</text>
</comment>
<dbReference type="RefSeq" id="WP_310280901.1">
    <property type="nucleotide sequence ID" value="NZ_JAVDWR010000018.1"/>
</dbReference>
<keyword evidence="5" id="KW-0997">Cell inner membrane</keyword>
<dbReference type="InterPro" id="IPR051045">
    <property type="entry name" value="TonB-dependent_transducer"/>
</dbReference>
<feature type="chain" id="PRO_5045252814" evidence="11">
    <location>
        <begin position="22"/>
        <end position="224"/>
    </location>
</feature>
<feature type="compositionally biased region" description="Basic residues" evidence="10">
    <location>
        <begin position="71"/>
        <end position="84"/>
    </location>
</feature>
<feature type="compositionally biased region" description="Basic and acidic residues" evidence="10">
    <location>
        <begin position="52"/>
        <end position="65"/>
    </location>
</feature>
<dbReference type="EMBL" id="JAVDWR010000018">
    <property type="protein sequence ID" value="MDR7122575.1"/>
    <property type="molecule type" value="Genomic_DNA"/>
</dbReference>
<evidence type="ECO:0000313" key="13">
    <source>
        <dbReference type="EMBL" id="MDR7122575.1"/>
    </source>
</evidence>
<dbReference type="Proteomes" id="UP001257909">
    <property type="component" value="Unassembled WGS sequence"/>
</dbReference>
<evidence type="ECO:0000313" key="14">
    <source>
        <dbReference type="Proteomes" id="UP001257909"/>
    </source>
</evidence>
<protein>
    <submittedName>
        <fullName evidence="13">Protein TonB</fullName>
    </submittedName>
</protein>
<sequence length="224" mass="23911">MKGSSLLFLLVLMVHLTLVTAAVTLATEPQAKTVEKAIEGVIISAPVVPVPDKPKSRPVVPEKVKNPKPIPAKHKKAEAKKAVAKPKTAPVKAAPVAEASPTAVSAPEPVAQVAQTKAVPETPAPEPQASPPVASANKAVNKAPLYPMLSRRLKEQGTVYLQVLVLKNGKVGQLKLKQSSGFSRLDQSALNTVRSWTYQPALKLGQPIDFWFVQPVVFNLNSIH</sequence>
<keyword evidence="14" id="KW-1185">Reference proteome</keyword>
<dbReference type="NCBIfam" id="TIGR01352">
    <property type="entry name" value="tonB_Cterm"/>
    <property type="match status" value="1"/>
</dbReference>
<keyword evidence="7" id="KW-0653">Protein transport</keyword>